<dbReference type="AlphaFoldDB" id="A0A179FWH5"/>
<dbReference type="OrthoDB" id="2394218at2759"/>
<evidence type="ECO:0000313" key="2">
    <source>
        <dbReference type="Proteomes" id="UP000078397"/>
    </source>
</evidence>
<dbReference type="Proteomes" id="UP000078397">
    <property type="component" value="Unassembled WGS sequence"/>
</dbReference>
<dbReference type="EMBL" id="LSBJ02000002">
    <property type="protein sequence ID" value="OAQ69974.1"/>
    <property type="molecule type" value="Genomic_DNA"/>
</dbReference>
<gene>
    <name evidence="1" type="ORF">VFPPC_02517</name>
</gene>
<dbReference type="InterPro" id="IPR043129">
    <property type="entry name" value="ATPase_NBD"/>
</dbReference>
<dbReference type="PANTHER" id="PTHR42749">
    <property type="entry name" value="CELL SHAPE-DETERMINING PROTEIN MREB"/>
    <property type="match status" value="1"/>
</dbReference>
<comment type="caution">
    <text evidence="1">The sequence shown here is derived from an EMBL/GenBank/DDBJ whole genome shotgun (WGS) entry which is preliminary data.</text>
</comment>
<sequence>MNQHPDIIVSVDLGTTFTGVAWRTPRTPPQIINDWPGSGDRGERKVPTTLVYNSDRTLLSWGFTCSNNDNGDAKSDKIRREFFKMFIDSANLAAAQSLSKAPKTIEEVEKFTTDYLRQLYSHIKETIKMQIGRRHVAGGWSDLVVVFLFSVPTTWTRMETINLFKGIIRNAGFGVEGQRHSAQVDLTEAEAAAVATLKTSAVTFKQNSIFLTVDAGGGTTDLSLMRVKSADPECPQLTQMAAVKGVGIRSTLIDRAFIRLVEQRLNAWPEVRDLLPTNFAIQMSRSHHFRIVKHKFGERVYMQPVFKIPIDGVSHNFSHSRLRVKNGRMVFKKLEI</sequence>
<name>A0A179FWH5_METCM</name>
<dbReference type="CDD" id="cd10170">
    <property type="entry name" value="ASKHA_NBD_HSP70"/>
    <property type="match status" value="1"/>
</dbReference>
<dbReference type="RefSeq" id="XP_018146511.1">
    <property type="nucleotide sequence ID" value="XM_018282155.1"/>
</dbReference>
<reference evidence="1 2" key="1">
    <citation type="journal article" date="2016" name="PLoS Pathog.">
        <title>Biosynthesis of antibiotic leucinostatins in bio-control fungus Purpureocillium lilacinum and their inhibition on phytophthora revealed by genome mining.</title>
        <authorList>
            <person name="Wang G."/>
            <person name="Liu Z."/>
            <person name="Lin R."/>
            <person name="Li E."/>
            <person name="Mao Z."/>
            <person name="Ling J."/>
            <person name="Yang Y."/>
            <person name="Yin W.B."/>
            <person name="Xie B."/>
        </authorList>
    </citation>
    <scope>NUCLEOTIDE SEQUENCE [LARGE SCALE GENOMIC DNA]</scope>
    <source>
        <strain evidence="1">170</strain>
    </source>
</reference>
<dbReference type="GeneID" id="28846149"/>
<dbReference type="SUPFAM" id="SSF53067">
    <property type="entry name" value="Actin-like ATPase domain"/>
    <property type="match status" value="1"/>
</dbReference>
<accession>A0A179FWH5</accession>
<dbReference type="Gene3D" id="3.30.420.40">
    <property type="match status" value="1"/>
</dbReference>
<evidence type="ECO:0000313" key="1">
    <source>
        <dbReference type="EMBL" id="OAQ69974.1"/>
    </source>
</evidence>
<proteinExistence type="predicted"/>
<dbReference type="STRING" id="1380566.A0A179FWH5"/>
<dbReference type="KEGG" id="pchm:VFPPC_02517"/>
<dbReference type="PANTHER" id="PTHR42749:SF1">
    <property type="entry name" value="CELL SHAPE-DETERMINING PROTEIN MREB"/>
    <property type="match status" value="1"/>
</dbReference>
<keyword evidence="2" id="KW-1185">Reference proteome</keyword>
<organism evidence="1 2">
    <name type="scientific">Pochonia chlamydosporia 170</name>
    <dbReference type="NCBI Taxonomy" id="1380566"/>
    <lineage>
        <taxon>Eukaryota</taxon>
        <taxon>Fungi</taxon>
        <taxon>Dikarya</taxon>
        <taxon>Ascomycota</taxon>
        <taxon>Pezizomycotina</taxon>
        <taxon>Sordariomycetes</taxon>
        <taxon>Hypocreomycetidae</taxon>
        <taxon>Hypocreales</taxon>
        <taxon>Clavicipitaceae</taxon>
        <taxon>Pochonia</taxon>
    </lineage>
</organism>
<protein>
    <submittedName>
        <fullName evidence="1">Hsp70 family chaperone</fullName>
    </submittedName>
</protein>